<dbReference type="SUPFAM" id="SSF53335">
    <property type="entry name" value="S-adenosyl-L-methionine-dependent methyltransferases"/>
    <property type="match status" value="1"/>
</dbReference>
<dbReference type="InterPro" id="IPR029063">
    <property type="entry name" value="SAM-dependent_MTases_sf"/>
</dbReference>
<dbReference type="GO" id="GO:0071164">
    <property type="term" value="F:RNA cap trimethylguanosine synthase activity"/>
    <property type="evidence" value="ECO:0007669"/>
    <property type="project" value="TreeGrafter"/>
</dbReference>
<dbReference type="OrthoDB" id="9786194at2"/>
<accession>A0A0F6W1A1</accession>
<dbReference type="Proteomes" id="UP000034883">
    <property type="component" value="Chromosome"/>
</dbReference>
<dbReference type="Gene3D" id="3.40.50.150">
    <property type="entry name" value="Vaccinia Virus protein VP39"/>
    <property type="match status" value="1"/>
</dbReference>
<dbReference type="KEGG" id="samy:DB32_002004"/>
<dbReference type="CDD" id="cd02440">
    <property type="entry name" value="AdoMet_MTases"/>
    <property type="match status" value="1"/>
</dbReference>
<gene>
    <name evidence="1" type="ORF">DB32_002004</name>
</gene>
<dbReference type="RefSeq" id="WP_053232152.1">
    <property type="nucleotide sequence ID" value="NZ_CP011125.1"/>
</dbReference>
<reference evidence="1 2" key="1">
    <citation type="submission" date="2015-03" db="EMBL/GenBank/DDBJ databases">
        <title>Genome assembly of Sandaracinus amylolyticus DSM 53668.</title>
        <authorList>
            <person name="Sharma G."/>
            <person name="Subramanian S."/>
        </authorList>
    </citation>
    <scope>NUCLEOTIDE SEQUENCE [LARGE SCALE GENOMIC DNA]</scope>
    <source>
        <strain evidence="1 2">DSM 53668</strain>
    </source>
</reference>
<dbReference type="EMBL" id="CP011125">
    <property type="protein sequence ID" value="AKF04855.1"/>
    <property type="molecule type" value="Genomic_DNA"/>
</dbReference>
<organism evidence="1 2">
    <name type="scientific">Sandaracinus amylolyticus</name>
    <dbReference type="NCBI Taxonomy" id="927083"/>
    <lineage>
        <taxon>Bacteria</taxon>
        <taxon>Pseudomonadati</taxon>
        <taxon>Myxococcota</taxon>
        <taxon>Polyangia</taxon>
        <taxon>Polyangiales</taxon>
        <taxon>Sandaracinaceae</taxon>
        <taxon>Sandaracinus</taxon>
    </lineage>
</organism>
<dbReference type="PANTHER" id="PTHR14741">
    <property type="entry name" value="S-ADENOSYLMETHIONINE-DEPENDENT METHYLTRANSFERASE RELATED"/>
    <property type="match status" value="1"/>
</dbReference>
<dbReference type="InterPro" id="IPR019012">
    <property type="entry name" value="RNA_cap_Gua-N2-MeTrfase"/>
</dbReference>
<protein>
    <submittedName>
        <fullName evidence="1">Uncharacterized protein</fullName>
    </submittedName>
</protein>
<keyword evidence="2" id="KW-1185">Reference proteome</keyword>
<dbReference type="STRING" id="927083.DB32_002004"/>
<dbReference type="PANTHER" id="PTHR14741:SF32">
    <property type="entry name" value="TRIMETHYLGUANOSINE SYNTHASE"/>
    <property type="match status" value="1"/>
</dbReference>
<dbReference type="AlphaFoldDB" id="A0A0F6W1A1"/>
<dbReference type="Pfam" id="PF09445">
    <property type="entry name" value="Methyltransf_15"/>
    <property type="match status" value="1"/>
</dbReference>
<name>A0A0F6W1A1_9BACT</name>
<evidence type="ECO:0000313" key="1">
    <source>
        <dbReference type="EMBL" id="AKF04855.1"/>
    </source>
</evidence>
<evidence type="ECO:0000313" key="2">
    <source>
        <dbReference type="Proteomes" id="UP000034883"/>
    </source>
</evidence>
<sequence>MRDDEVIAELGMPLEARPSALPFDGPRTWWIGDGIVAWCASEARVRDELAGLARGAAHPLAPRVVAHTARAIALAASPDAPEDALEALVASAPREVRTIEATVRAHLEGIASPISVPRALARIVGRARTDRLLARTLRVTTRVGPILGGVHPAWLRRAEGGVASLSMRHAQHEGWSAIDLVAPEVFGLGALRDDDDDAAYDLALLAALAREATLARGDDAEDAAERARDVVDRLMPRDTARAVRVRVEAPAWLDTSRWRGDIPAAKARWALRELDGLPLGGEIVRVHVDPPLRAGRAAPPWRPRSERRRELFSRWDRGIQADDEGLFSATPEALADRIAEGAHGVVIDGTCGIGSIAIALARRPEVREVIAVDLDTSRLAMAAHNARIYDVASRIRFVHGDVHDVIARERADVLVLDPPWGGRDYDRARVVAEDLALDVRPLIATFEGAIVLKLPRSFDVRTLPPGFVTEPGVDARGGIKMLIVRRAAQRPRGA</sequence>
<proteinExistence type="predicted"/>